<feature type="compositionally biased region" description="Low complexity" evidence="1">
    <location>
        <begin position="132"/>
        <end position="178"/>
    </location>
</feature>
<evidence type="ECO:0000313" key="5">
    <source>
        <dbReference type="EMBL" id="THC88930.1"/>
    </source>
</evidence>
<comment type="caution">
    <text evidence="5">The sequence shown here is derived from an EMBL/GenBank/DDBJ whole genome shotgun (WGS) entry which is preliminary data.</text>
</comment>
<evidence type="ECO:0000256" key="3">
    <source>
        <dbReference type="SAM" id="SignalP"/>
    </source>
</evidence>
<feature type="signal peptide" evidence="3">
    <location>
        <begin position="1"/>
        <end position="18"/>
    </location>
</feature>
<protein>
    <recommendedName>
        <fullName evidence="8">Mid2 domain-containing protein</fullName>
    </recommendedName>
</protein>
<feature type="region of interest" description="Disordered" evidence="1">
    <location>
        <begin position="244"/>
        <end position="271"/>
    </location>
</feature>
<evidence type="ECO:0000256" key="1">
    <source>
        <dbReference type="SAM" id="MobiDB-lite"/>
    </source>
</evidence>
<dbReference type="STRING" id="1220188.A0A4S3J2C1"/>
<dbReference type="RefSeq" id="XP_033428695.1">
    <property type="nucleotide sequence ID" value="XM_033569889.1"/>
</dbReference>
<organism evidence="5 6">
    <name type="scientific">Aspergillus tanneri</name>
    <dbReference type="NCBI Taxonomy" id="1220188"/>
    <lineage>
        <taxon>Eukaryota</taxon>
        <taxon>Fungi</taxon>
        <taxon>Dikarya</taxon>
        <taxon>Ascomycota</taxon>
        <taxon>Pezizomycotina</taxon>
        <taxon>Eurotiomycetes</taxon>
        <taxon>Eurotiomycetidae</taxon>
        <taxon>Eurotiales</taxon>
        <taxon>Aspergillaceae</taxon>
        <taxon>Aspergillus</taxon>
        <taxon>Aspergillus subgen. Circumdati</taxon>
    </lineage>
</organism>
<dbReference type="EMBL" id="QUQM01000003">
    <property type="protein sequence ID" value="KAA8649334.1"/>
    <property type="molecule type" value="Genomic_DNA"/>
</dbReference>
<evidence type="ECO:0000313" key="7">
    <source>
        <dbReference type="Proteomes" id="UP000324241"/>
    </source>
</evidence>
<keyword evidence="2" id="KW-0812">Transmembrane</keyword>
<feature type="region of interest" description="Disordered" evidence="1">
    <location>
        <begin position="132"/>
        <end position="180"/>
    </location>
</feature>
<evidence type="ECO:0000256" key="2">
    <source>
        <dbReference type="SAM" id="Phobius"/>
    </source>
</evidence>
<proteinExistence type="predicted"/>
<dbReference type="OrthoDB" id="5390143at2759"/>
<keyword evidence="6" id="KW-1185">Reference proteome</keyword>
<evidence type="ECO:0000313" key="4">
    <source>
        <dbReference type="EMBL" id="KAA8649334.1"/>
    </source>
</evidence>
<feature type="chain" id="PRO_5036122063" description="Mid2 domain-containing protein" evidence="3">
    <location>
        <begin position="19"/>
        <end position="271"/>
    </location>
</feature>
<reference evidence="4 7" key="2">
    <citation type="submission" date="2019-08" db="EMBL/GenBank/DDBJ databases">
        <title>The genome sequence of a newly discovered highly antifungal drug resistant Aspergillus species, Aspergillus tanneri NIH 1004.</title>
        <authorList>
            <person name="Mounaud S."/>
            <person name="Singh I."/>
            <person name="Joardar V."/>
            <person name="Pakala S."/>
            <person name="Pakala S."/>
            <person name="Venepally P."/>
            <person name="Chung J.K."/>
            <person name="Losada L."/>
            <person name="Nierman W.C."/>
        </authorList>
    </citation>
    <scope>NUCLEOTIDE SEQUENCE [LARGE SCALE GENOMIC DNA]</scope>
    <source>
        <strain evidence="4 7">NIH1004</strain>
    </source>
</reference>
<keyword evidence="2" id="KW-0472">Membrane</keyword>
<feature type="transmembrane region" description="Helical" evidence="2">
    <location>
        <begin position="186"/>
        <end position="208"/>
    </location>
</feature>
<name>A0A4S3J2C1_9EURO</name>
<dbReference type="EMBL" id="SOSA01000739">
    <property type="protein sequence ID" value="THC88930.1"/>
    <property type="molecule type" value="Genomic_DNA"/>
</dbReference>
<sequence length="271" mass="29040">MHLTLSFYLVALLPTVCGKTDANNYFINPSSNTGIAPVWTLGDQQVISWKTTLEVFNISMWQQSLVQQSAASQGNVYSKIHASDKVTNFTWTVQLYGFDLDYSNVFFFWVNSDTPEGFPSTYFNITKPTSTQTATTSTSVSPSTTSSIDSSSSVSSHPDAASQSSSHSDAASQSASPSGIPTTGKIALGVGIGIGVPVLAALGALVWLKARAPRTFNERVGNHVPVAPERAMQRPAAVHYKSPIEMPGTVPEMSGNTPATIFPEMPTQRDQ</sequence>
<dbReference type="Proteomes" id="UP000324241">
    <property type="component" value="Unassembled WGS sequence"/>
</dbReference>
<dbReference type="Proteomes" id="UP000308092">
    <property type="component" value="Unassembled WGS sequence"/>
</dbReference>
<gene>
    <name evidence="4" type="ORF">ATNIH1004_005235</name>
    <name evidence="5" type="ORF">EYZ11_011621</name>
</gene>
<keyword evidence="2" id="KW-1133">Transmembrane helix</keyword>
<dbReference type="GeneID" id="54327937"/>
<dbReference type="VEuPathDB" id="FungiDB:EYZ11_011621"/>
<evidence type="ECO:0000313" key="6">
    <source>
        <dbReference type="Proteomes" id="UP000308092"/>
    </source>
</evidence>
<reference evidence="5 6" key="1">
    <citation type="submission" date="2019-03" db="EMBL/GenBank/DDBJ databases">
        <title>The genome sequence of a newly discovered highly antifungal drug resistant Aspergillus species, Aspergillus tanneri NIH 1004.</title>
        <authorList>
            <person name="Mounaud S."/>
            <person name="Singh I."/>
            <person name="Joardar V."/>
            <person name="Pakala S."/>
            <person name="Pakala S."/>
            <person name="Venepally P."/>
            <person name="Hoover J."/>
            <person name="Nierman W."/>
            <person name="Chung J."/>
            <person name="Losada L."/>
        </authorList>
    </citation>
    <scope>NUCLEOTIDE SEQUENCE [LARGE SCALE GENOMIC DNA]</scope>
    <source>
        <strain evidence="5 6">NIH1004</strain>
    </source>
</reference>
<evidence type="ECO:0008006" key="8">
    <source>
        <dbReference type="Google" id="ProtNLM"/>
    </source>
</evidence>
<accession>A0A4S3J2C1</accession>
<keyword evidence="3" id="KW-0732">Signal</keyword>
<dbReference type="AlphaFoldDB" id="A0A4S3J2C1"/>